<dbReference type="AlphaFoldDB" id="X1JYT0"/>
<accession>X1JYT0</accession>
<evidence type="ECO:0000313" key="1">
    <source>
        <dbReference type="EMBL" id="GAH86520.1"/>
    </source>
</evidence>
<name>X1JYT0_9ZZZZ</name>
<sequence length="57" mass="6389">MEKMTADGLVERARTLVEELVEDGFTLIEIDLLAALMRKHITIITMAASIKKIMGEK</sequence>
<organism evidence="1">
    <name type="scientific">marine sediment metagenome</name>
    <dbReference type="NCBI Taxonomy" id="412755"/>
    <lineage>
        <taxon>unclassified sequences</taxon>
        <taxon>metagenomes</taxon>
        <taxon>ecological metagenomes</taxon>
    </lineage>
</organism>
<comment type="caution">
    <text evidence="1">The sequence shown here is derived from an EMBL/GenBank/DDBJ whole genome shotgun (WGS) entry which is preliminary data.</text>
</comment>
<proteinExistence type="predicted"/>
<dbReference type="EMBL" id="BARU01035969">
    <property type="protein sequence ID" value="GAH86520.1"/>
    <property type="molecule type" value="Genomic_DNA"/>
</dbReference>
<protein>
    <submittedName>
        <fullName evidence="1">Uncharacterized protein</fullName>
    </submittedName>
</protein>
<reference evidence="1" key="1">
    <citation type="journal article" date="2014" name="Front. Microbiol.">
        <title>High frequency of phylogenetically diverse reductive dehalogenase-homologous genes in deep subseafloor sedimentary metagenomes.</title>
        <authorList>
            <person name="Kawai M."/>
            <person name="Futagami T."/>
            <person name="Toyoda A."/>
            <person name="Takaki Y."/>
            <person name="Nishi S."/>
            <person name="Hori S."/>
            <person name="Arai W."/>
            <person name="Tsubouchi T."/>
            <person name="Morono Y."/>
            <person name="Uchiyama I."/>
            <person name="Ito T."/>
            <person name="Fujiyama A."/>
            <person name="Inagaki F."/>
            <person name="Takami H."/>
        </authorList>
    </citation>
    <scope>NUCLEOTIDE SEQUENCE</scope>
    <source>
        <strain evidence="1">Expedition CK06-06</strain>
    </source>
</reference>
<gene>
    <name evidence="1" type="ORF">S03H2_56247</name>
</gene>